<dbReference type="HOGENOM" id="CLU_1300373_0_0_1"/>
<dbReference type="OrthoDB" id="3037223at2759"/>
<organism evidence="1 2">
    <name type="scientific">Sphaerobolus stellatus (strain SS14)</name>
    <dbReference type="NCBI Taxonomy" id="990650"/>
    <lineage>
        <taxon>Eukaryota</taxon>
        <taxon>Fungi</taxon>
        <taxon>Dikarya</taxon>
        <taxon>Basidiomycota</taxon>
        <taxon>Agaricomycotina</taxon>
        <taxon>Agaricomycetes</taxon>
        <taxon>Phallomycetidae</taxon>
        <taxon>Geastrales</taxon>
        <taxon>Sphaerobolaceae</taxon>
        <taxon>Sphaerobolus</taxon>
    </lineage>
</organism>
<dbReference type="AlphaFoldDB" id="A0A0C9W4L6"/>
<protein>
    <submittedName>
        <fullName evidence="1">Uncharacterized protein</fullName>
    </submittedName>
</protein>
<gene>
    <name evidence="1" type="ORF">M422DRAFT_248413</name>
</gene>
<evidence type="ECO:0000313" key="2">
    <source>
        <dbReference type="Proteomes" id="UP000054279"/>
    </source>
</evidence>
<reference evidence="1 2" key="1">
    <citation type="submission" date="2014-06" db="EMBL/GenBank/DDBJ databases">
        <title>Evolutionary Origins and Diversification of the Mycorrhizal Mutualists.</title>
        <authorList>
            <consortium name="DOE Joint Genome Institute"/>
            <consortium name="Mycorrhizal Genomics Consortium"/>
            <person name="Kohler A."/>
            <person name="Kuo A."/>
            <person name="Nagy L.G."/>
            <person name="Floudas D."/>
            <person name="Copeland A."/>
            <person name="Barry K.W."/>
            <person name="Cichocki N."/>
            <person name="Veneault-Fourrey C."/>
            <person name="LaButti K."/>
            <person name="Lindquist E.A."/>
            <person name="Lipzen A."/>
            <person name="Lundell T."/>
            <person name="Morin E."/>
            <person name="Murat C."/>
            <person name="Riley R."/>
            <person name="Ohm R."/>
            <person name="Sun H."/>
            <person name="Tunlid A."/>
            <person name="Henrissat B."/>
            <person name="Grigoriev I.V."/>
            <person name="Hibbett D.S."/>
            <person name="Martin F."/>
        </authorList>
    </citation>
    <scope>NUCLEOTIDE SEQUENCE [LARGE SCALE GENOMIC DNA]</scope>
    <source>
        <strain evidence="1 2">SS14</strain>
    </source>
</reference>
<accession>A0A0C9W4L6</accession>
<name>A0A0C9W4L6_SPHS4</name>
<dbReference type="EMBL" id="KN837100">
    <property type="protein sequence ID" value="KIJ47830.1"/>
    <property type="molecule type" value="Genomic_DNA"/>
</dbReference>
<proteinExistence type="predicted"/>
<keyword evidence="2" id="KW-1185">Reference proteome</keyword>
<evidence type="ECO:0000313" key="1">
    <source>
        <dbReference type="EMBL" id="KIJ47830.1"/>
    </source>
</evidence>
<sequence length="212" mass="23080">MSWDMGTSSASNQILCTTVVAANMEAEWLAAWNFTLWHPGGTPSCILPLLIMADSADLPTWVINSAKGKQLKHMIDNINSLNKDNPPPEFKKLSKQGTVQELQLQLVNYYQADLSTPSGPPPKSPPKEVTVDIKIGKAQWTWAQQLAQEWVDTEAAGKVFKLYLDVGASAATIPSPPVPIAALTSCDQDIEVFTHVDGIQDVILQVQDGTVQ</sequence>
<dbReference type="Proteomes" id="UP000054279">
    <property type="component" value="Unassembled WGS sequence"/>
</dbReference>